<dbReference type="InterPro" id="IPR050203">
    <property type="entry name" value="Trp-tRNA_synthetase"/>
</dbReference>
<evidence type="ECO:0000256" key="1">
    <source>
        <dbReference type="ARBA" id="ARBA00005594"/>
    </source>
</evidence>
<sequence>PVGIDQVPHLEISREIVRRFHNLYKKKVFVEPAAKISDIPKLNGIDGRKMSKSYNNAIYLSDTEKEIKKKVQSMLTDPQRARRDDPGDPDVCNLFPFHKLYSSKEMQAEIIPACRSAAIGCGDCKLKLVDSMLEGMRPMMEKRRVIADKPKEVKEILRAGTEKAQKVATETLREVKACMKI</sequence>
<proteinExistence type="inferred from homology"/>
<evidence type="ECO:0000256" key="5">
    <source>
        <dbReference type="ARBA" id="ARBA00022840"/>
    </source>
</evidence>
<evidence type="ECO:0000256" key="4">
    <source>
        <dbReference type="ARBA" id="ARBA00022741"/>
    </source>
</evidence>
<evidence type="ECO:0000256" key="2">
    <source>
        <dbReference type="ARBA" id="ARBA00013161"/>
    </source>
</evidence>
<accession>A0A3B1D585</accession>
<evidence type="ECO:0000256" key="6">
    <source>
        <dbReference type="ARBA" id="ARBA00022917"/>
    </source>
</evidence>
<evidence type="ECO:0000256" key="3">
    <source>
        <dbReference type="ARBA" id="ARBA00022598"/>
    </source>
</evidence>
<comment type="similarity">
    <text evidence="1">Belongs to the class-I aminoacyl-tRNA synthetase family.</text>
</comment>
<keyword evidence="7 9" id="KW-0030">Aminoacyl-tRNA synthetase</keyword>
<dbReference type="PANTHER" id="PTHR43766:SF1">
    <property type="entry name" value="TRYPTOPHAN--TRNA LIGASE, MITOCHONDRIAL"/>
    <property type="match status" value="1"/>
</dbReference>
<dbReference type="GO" id="GO:0005524">
    <property type="term" value="F:ATP binding"/>
    <property type="evidence" value="ECO:0007669"/>
    <property type="project" value="UniProtKB-KW"/>
</dbReference>
<comment type="catalytic activity">
    <reaction evidence="8">
        <text>tRNA(Trp) + L-tryptophan + ATP = L-tryptophyl-tRNA(Trp) + AMP + diphosphate + H(+)</text>
        <dbReference type="Rhea" id="RHEA:24080"/>
        <dbReference type="Rhea" id="RHEA-COMP:9671"/>
        <dbReference type="Rhea" id="RHEA-COMP:9705"/>
        <dbReference type="ChEBI" id="CHEBI:15378"/>
        <dbReference type="ChEBI" id="CHEBI:30616"/>
        <dbReference type="ChEBI" id="CHEBI:33019"/>
        <dbReference type="ChEBI" id="CHEBI:57912"/>
        <dbReference type="ChEBI" id="CHEBI:78442"/>
        <dbReference type="ChEBI" id="CHEBI:78535"/>
        <dbReference type="ChEBI" id="CHEBI:456215"/>
        <dbReference type="EC" id="6.1.1.2"/>
    </reaction>
</comment>
<name>A0A3B1D585_9ZZZZ</name>
<dbReference type="InterPro" id="IPR014729">
    <property type="entry name" value="Rossmann-like_a/b/a_fold"/>
</dbReference>
<dbReference type="InterPro" id="IPR002305">
    <property type="entry name" value="aa-tRNA-synth_Ic"/>
</dbReference>
<dbReference type="PANTHER" id="PTHR43766">
    <property type="entry name" value="TRYPTOPHAN--TRNA LIGASE, MITOCHONDRIAL"/>
    <property type="match status" value="1"/>
</dbReference>
<dbReference type="Pfam" id="PF00579">
    <property type="entry name" value="tRNA-synt_1b"/>
    <property type="match status" value="1"/>
</dbReference>
<keyword evidence="5" id="KW-0067">ATP-binding</keyword>
<dbReference type="EC" id="6.1.1.2" evidence="2"/>
<dbReference type="GO" id="GO:0004830">
    <property type="term" value="F:tryptophan-tRNA ligase activity"/>
    <property type="evidence" value="ECO:0007669"/>
    <property type="project" value="UniProtKB-EC"/>
</dbReference>
<organism evidence="9">
    <name type="scientific">hydrothermal vent metagenome</name>
    <dbReference type="NCBI Taxonomy" id="652676"/>
    <lineage>
        <taxon>unclassified sequences</taxon>
        <taxon>metagenomes</taxon>
        <taxon>ecological metagenomes</taxon>
    </lineage>
</organism>
<reference evidence="9" key="1">
    <citation type="submission" date="2018-06" db="EMBL/GenBank/DDBJ databases">
        <authorList>
            <person name="Zhirakovskaya E."/>
        </authorList>
    </citation>
    <scope>NUCLEOTIDE SEQUENCE</scope>
</reference>
<keyword evidence="3 9" id="KW-0436">Ligase</keyword>
<dbReference type="GO" id="GO:0005829">
    <property type="term" value="C:cytosol"/>
    <property type="evidence" value="ECO:0007669"/>
    <property type="project" value="TreeGrafter"/>
</dbReference>
<feature type="non-terminal residue" evidence="9">
    <location>
        <position position="1"/>
    </location>
</feature>
<keyword evidence="4" id="KW-0547">Nucleotide-binding</keyword>
<keyword evidence="6" id="KW-0648">Protein biosynthesis</keyword>
<evidence type="ECO:0000256" key="8">
    <source>
        <dbReference type="ARBA" id="ARBA00049929"/>
    </source>
</evidence>
<protein>
    <recommendedName>
        <fullName evidence="2">tryptophan--tRNA ligase</fullName>
        <ecNumber evidence="2">6.1.1.2</ecNumber>
    </recommendedName>
</protein>
<gene>
    <name evidence="9" type="ORF">MNBD_NITROSPINAE05-1286</name>
</gene>
<evidence type="ECO:0000313" key="9">
    <source>
        <dbReference type="EMBL" id="VAX31963.1"/>
    </source>
</evidence>
<dbReference type="FunFam" id="1.10.240.10:FF:000005">
    <property type="entry name" value="Tryptophan--tRNA ligase"/>
    <property type="match status" value="1"/>
</dbReference>
<evidence type="ECO:0000256" key="7">
    <source>
        <dbReference type="ARBA" id="ARBA00023146"/>
    </source>
</evidence>
<dbReference type="Gene3D" id="1.10.240.10">
    <property type="entry name" value="Tyrosyl-Transfer RNA Synthetase"/>
    <property type="match status" value="1"/>
</dbReference>
<dbReference type="Gene3D" id="3.40.50.620">
    <property type="entry name" value="HUPs"/>
    <property type="match status" value="1"/>
</dbReference>
<dbReference type="AlphaFoldDB" id="A0A3B1D585"/>
<dbReference type="GO" id="GO:0006436">
    <property type="term" value="P:tryptophanyl-tRNA aminoacylation"/>
    <property type="evidence" value="ECO:0007669"/>
    <property type="project" value="TreeGrafter"/>
</dbReference>
<dbReference type="EMBL" id="UOGG01000181">
    <property type="protein sequence ID" value="VAX31963.1"/>
    <property type="molecule type" value="Genomic_DNA"/>
</dbReference>
<dbReference type="SUPFAM" id="SSF52374">
    <property type="entry name" value="Nucleotidylyl transferase"/>
    <property type="match status" value="1"/>
</dbReference>